<comment type="caution">
    <text evidence="2">The sequence shown here is derived from an EMBL/GenBank/DDBJ whole genome shotgun (WGS) entry which is preliminary data.</text>
</comment>
<dbReference type="AlphaFoldDB" id="A0A9N8EBS7"/>
<keyword evidence="2" id="KW-0489">Methyltransferase</keyword>
<dbReference type="InterPro" id="IPR052514">
    <property type="entry name" value="SAM-dependent_MTase"/>
</dbReference>
<dbReference type="OrthoDB" id="45755at2759"/>
<protein>
    <submittedName>
        <fullName evidence="2">Inherit from COG: Methyltransferase</fullName>
    </submittedName>
</protein>
<dbReference type="Proteomes" id="UP001153069">
    <property type="component" value="Unassembled WGS sequence"/>
</dbReference>
<proteinExistence type="predicted"/>
<dbReference type="Gene3D" id="3.40.50.150">
    <property type="entry name" value="Vaccinia Virus protein VP39"/>
    <property type="match status" value="1"/>
</dbReference>
<dbReference type="InterPro" id="IPR029063">
    <property type="entry name" value="SAM-dependent_MTases_sf"/>
</dbReference>
<keyword evidence="2" id="KW-0808">Transferase</keyword>
<keyword evidence="3" id="KW-1185">Reference proteome</keyword>
<dbReference type="Pfam" id="PF05050">
    <property type="entry name" value="Methyltransf_21"/>
    <property type="match status" value="1"/>
</dbReference>
<gene>
    <name evidence="2" type="ORF">SEMRO_854_G211280.1</name>
</gene>
<feature type="domain" description="Methyltransferase FkbM" evidence="1">
    <location>
        <begin position="43"/>
        <end position="223"/>
    </location>
</feature>
<evidence type="ECO:0000259" key="1">
    <source>
        <dbReference type="Pfam" id="PF05050"/>
    </source>
</evidence>
<dbReference type="PANTHER" id="PTHR34203">
    <property type="entry name" value="METHYLTRANSFERASE, FKBM FAMILY PROTEIN"/>
    <property type="match status" value="1"/>
</dbReference>
<dbReference type="PANTHER" id="PTHR34203:SF13">
    <property type="entry name" value="EXPRESSED PROTEIN"/>
    <property type="match status" value="1"/>
</dbReference>
<dbReference type="GO" id="GO:0008168">
    <property type="term" value="F:methyltransferase activity"/>
    <property type="evidence" value="ECO:0007669"/>
    <property type="project" value="UniProtKB-KW"/>
</dbReference>
<dbReference type="EMBL" id="CAICTM010000853">
    <property type="protein sequence ID" value="CAB9517404.1"/>
    <property type="molecule type" value="Genomic_DNA"/>
</dbReference>
<sequence>MHDGKFDTTNWAIMQKGNFAQSFLTASLAQILHESPPGIRVIDVGGDIGFFTLLAASLGPVAIDVFEPQPVHRLRICESLNINQWHSEFDMHYDDNPKEASLVNVIPFGVGNARGLYEFKGELGHPNQGHYTGLVAKMGSNAQRLVQLDEFAEERGWFGESRPDIAILKVSVEGFELNTVEGALELLHLKVIRNILIEVSFRNEAEIARNRGTVQILEDSEYRLYKMGTLEAPDELPIVDDDKLYENLVKAGQATPSKQLNLWWKLSEYM</sequence>
<evidence type="ECO:0000313" key="2">
    <source>
        <dbReference type="EMBL" id="CAB9517404.1"/>
    </source>
</evidence>
<reference evidence="2" key="1">
    <citation type="submission" date="2020-06" db="EMBL/GenBank/DDBJ databases">
        <authorList>
            <consortium name="Plant Systems Biology data submission"/>
        </authorList>
    </citation>
    <scope>NUCLEOTIDE SEQUENCE</scope>
    <source>
        <strain evidence="2">D6</strain>
    </source>
</reference>
<dbReference type="InterPro" id="IPR006342">
    <property type="entry name" value="FkbM_mtfrase"/>
</dbReference>
<organism evidence="2 3">
    <name type="scientific">Seminavis robusta</name>
    <dbReference type="NCBI Taxonomy" id="568900"/>
    <lineage>
        <taxon>Eukaryota</taxon>
        <taxon>Sar</taxon>
        <taxon>Stramenopiles</taxon>
        <taxon>Ochrophyta</taxon>
        <taxon>Bacillariophyta</taxon>
        <taxon>Bacillariophyceae</taxon>
        <taxon>Bacillariophycidae</taxon>
        <taxon>Naviculales</taxon>
        <taxon>Naviculaceae</taxon>
        <taxon>Seminavis</taxon>
    </lineage>
</organism>
<dbReference type="SUPFAM" id="SSF53335">
    <property type="entry name" value="S-adenosyl-L-methionine-dependent methyltransferases"/>
    <property type="match status" value="1"/>
</dbReference>
<name>A0A9N8EBS7_9STRA</name>
<accession>A0A9N8EBS7</accession>
<dbReference type="GO" id="GO:0032259">
    <property type="term" value="P:methylation"/>
    <property type="evidence" value="ECO:0007669"/>
    <property type="project" value="UniProtKB-KW"/>
</dbReference>
<evidence type="ECO:0000313" key="3">
    <source>
        <dbReference type="Proteomes" id="UP001153069"/>
    </source>
</evidence>